<evidence type="ECO:0000313" key="1">
    <source>
        <dbReference type="EMBL" id="JAH12086.1"/>
    </source>
</evidence>
<proteinExistence type="predicted"/>
<organism evidence="1">
    <name type="scientific">Anguilla anguilla</name>
    <name type="common">European freshwater eel</name>
    <name type="synonym">Muraena anguilla</name>
    <dbReference type="NCBI Taxonomy" id="7936"/>
    <lineage>
        <taxon>Eukaryota</taxon>
        <taxon>Metazoa</taxon>
        <taxon>Chordata</taxon>
        <taxon>Craniata</taxon>
        <taxon>Vertebrata</taxon>
        <taxon>Euteleostomi</taxon>
        <taxon>Actinopterygii</taxon>
        <taxon>Neopterygii</taxon>
        <taxon>Teleostei</taxon>
        <taxon>Anguilliformes</taxon>
        <taxon>Anguillidae</taxon>
        <taxon>Anguilla</taxon>
    </lineage>
</organism>
<name>A0A0E9Q5A9_ANGAN</name>
<reference evidence="1" key="1">
    <citation type="submission" date="2014-11" db="EMBL/GenBank/DDBJ databases">
        <authorList>
            <person name="Amaro Gonzalez C."/>
        </authorList>
    </citation>
    <scope>NUCLEOTIDE SEQUENCE</scope>
</reference>
<protein>
    <submittedName>
        <fullName evidence="1">Uncharacterized protein</fullName>
    </submittedName>
</protein>
<accession>A0A0E9Q5A9</accession>
<reference evidence="1" key="2">
    <citation type="journal article" date="2015" name="Fish Shellfish Immunol.">
        <title>Early steps in the European eel (Anguilla anguilla)-Vibrio vulnificus interaction in the gills: Role of the RtxA13 toxin.</title>
        <authorList>
            <person name="Callol A."/>
            <person name="Pajuelo D."/>
            <person name="Ebbesson L."/>
            <person name="Teles M."/>
            <person name="MacKenzie S."/>
            <person name="Amaro C."/>
        </authorList>
    </citation>
    <scope>NUCLEOTIDE SEQUENCE</scope>
</reference>
<dbReference type="EMBL" id="GBXM01096491">
    <property type="protein sequence ID" value="JAH12086.1"/>
    <property type="molecule type" value="Transcribed_RNA"/>
</dbReference>
<sequence length="24" mass="2867">MAQHFISRSIFQDFYHDLLLKSGL</sequence>
<dbReference type="AlphaFoldDB" id="A0A0E9Q5A9"/>